<proteinExistence type="predicted"/>
<name>A0A514DAR3_9VIRU</name>
<dbReference type="InterPro" id="IPR002166">
    <property type="entry name" value="RNA_pol_HCV"/>
</dbReference>
<evidence type="ECO:0000256" key="1">
    <source>
        <dbReference type="ARBA" id="ARBA00022679"/>
    </source>
</evidence>
<gene>
    <name evidence="6" type="ORF">H4Bulk46408_000001</name>
</gene>
<dbReference type="GO" id="GO:0003723">
    <property type="term" value="F:RNA binding"/>
    <property type="evidence" value="ECO:0007669"/>
    <property type="project" value="InterPro"/>
</dbReference>
<keyword evidence="2 4" id="KW-0548">Nucleotidyltransferase</keyword>
<keyword evidence="4" id="KW-0547">Nucleotide-binding</keyword>
<dbReference type="EC" id="2.7.7.48" evidence="4"/>
<accession>A0A514DAR3</accession>
<keyword evidence="1 4" id="KW-0808">Transferase</keyword>
<keyword evidence="4 6" id="KW-0696">RNA-directed RNA polymerase</keyword>
<comment type="catalytic activity">
    <reaction evidence="4">
        <text>RNA(n) + a ribonucleoside 5'-triphosphate = RNA(n+1) + diphosphate</text>
        <dbReference type="Rhea" id="RHEA:21248"/>
        <dbReference type="Rhea" id="RHEA-COMP:14527"/>
        <dbReference type="Rhea" id="RHEA-COMP:17342"/>
        <dbReference type="ChEBI" id="CHEBI:33019"/>
        <dbReference type="ChEBI" id="CHEBI:61557"/>
        <dbReference type="ChEBI" id="CHEBI:140395"/>
        <dbReference type="EC" id="2.7.7.48"/>
    </reaction>
</comment>
<reference evidence="6" key="1">
    <citation type="submission" date="2019-05" db="EMBL/GenBank/DDBJ databases">
        <title>Metatranscriptomic reconstruction reveals RNA viruses with the potential to shape carbon cycling in soil.</title>
        <authorList>
            <person name="Starr E.P."/>
            <person name="Nuccio E."/>
            <person name="Pett-Ridge J."/>
            <person name="Banfield J.F."/>
            <person name="Firestone M.K."/>
        </authorList>
    </citation>
    <scope>NUCLEOTIDE SEQUENCE</scope>
    <source>
        <strain evidence="6">H4_Bulk_46_scaffold_408</strain>
    </source>
</reference>
<dbReference type="InterPro" id="IPR043128">
    <property type="entry name" value="Rev_trsase/Diguanyl_cyclase"/>
</dbReference>
<protein>
    <recommendedName>
        <fullName evidence="4">RNA-directed RNA polymerase</fullName>
        <ecNumber evidence="4">2.7.7.48</ecNumber>
    </recommendedName>
</protein>
<dbReference type="Pfam" id="PF00998">
    <property type="entry name" value="RdRP_3"/>
    <property type="match status" value="1"/>
</dbReference>
<keyword evidence="3 4" id="KW-0693">Viral RNA replication</keyword>
<dbReference type="CDD" id="cd23179">
    <property type="entry name" value="ps_ssRNAv_Tolivirales_RdRp"/>
    <property type="match status" value="1"/>
</dbReference>
<dbReference type="GO" id="GO:0000166">
    <property type="term" value="F:nucleotide binding"/>
    <property type="evidence" value="ECO:0007669"/>
    <property type="project" value="UniProtKB-KW"/>
</dbReference>
<sequence length="496" mass="55166">MYTAWKSPIEGTWVPSVHANCNHNEVVALLKRSLAPTPTADVSSRAPCLRWFRRLAGVAKRYSGSRWSFLETAQSYSGTLRARYLEAERSLREEGPVTVRDTLLGAFLKAEKFGTGKYGKPRMIFPRSPRYNLHLASYLKPFEHWLWGYLTSRRLFGGSNTRVVAKGLNMRQRAALIRKKFLNFADCVVFEVDGSAFEAHVDVWQLQQEHAVYAGAYGGDPELARLLVRQLVNEGTTPGGVRFSRSGGRASGDFNTGMGNSIIMTVVVTAVLKHLGVSFDILVDGDNALVFLPRAVSERVVSCFAPLALSFSGHEMVLEHPVHRLEEVRFGQCAPVELSPGNWTMVRDWVKVVSQMTSSHVHLQHVQFAPRFLRGVGQCELALNSGVPVAQALARSLVRATEGVKAVDDSLYRDYAQLGVDVAARVSARYREPSQLARESFARAFGVTPDEQVSIERALTFQTLSLSGWRPEESQWTTGHFSARPGLVDAYKDKHL</sequence>
<feature type="domain" description="RdRp catalytic" evidence="5">
    <location>
        <begin position="187"/>
        <end position="300"/>
    </location>
</feature>
<dbReference type="PROSITE" id="PS50507">
    <property type="entry name" value="RDRP_SSRNA_POS"/>
    <property type="match status" value="1"/>
</dbReference>
<evidence type="ECO:0000259" key="5">
    <source>
        <dbReference type="PROSITE" id="PS50507"/>
    </source>
</evidence>
<evidence type="ECO:0000256" key="2">
    <source>
        <dbReference type="ARBA" id="ARBA00022695"/>
    </source>
</evidence>
<dbReference type="InterPro" id="IPR007094">
    <property type="entry name" value="RNA-dir_pol_PSvirus"/>
</dbReference>
<organism evidence="6">
    <name type="scientific">Riboviria sp</name>
    <dbReference type="NCBI Taxonomy" id="2585031"/>
    <lineage>
        <taxon>Viruses</taxon>
        <taxon>Riboviria</taxon>
    </lineage>
</organism>
<dbReference type="GO" id="GO:0039694">
    <property type="term" value="P:viral RNA genome replication"/>
    <property type="evidence" value="ECO:0007669"/>
    <property type="project" value="InterPro"/>
</dbReference>
<evidence type="ECO:0000313" key="6">
    <source>
        <dbReference type="EMBL" id="QDH90696.1"/>
    </source>
</evidence>
<dbReference type="SUPFAM" id="SSF56672">
    <property type="entry name" value="DNA/RNA polymerases"/>
    <property type="match status" value="1"/>
</dbReference>
<dbReference type="Gene3D" id="3.30.70.270">
    <property type="match status" value="1"/>
</dbReference>
<evidence type="ECO:0000256" key="3">
    <source>
        <dbReference type="ARBA" id="ARBA00022953"/>
    </source>
</evidence>
<dbReference type="EMBL" id="MN035726">
    <property type="protein sequence ID" value="QDH90696.1"/>
    <property type="molecule type" value="Genomic_DNA"/>
</dbReference>
<dbReference type="InterPro" id="IPR043502">
    <property type="entry name" value="DNA/RNA_pol_sf"/>
</dbReference>
<evidence type="ECO:0000256" key="4">
    <source>
        <dbReference type="RuleBase" id="RU363062"/>
    </source>
</evidence>
<dbReference type="GO" id="GO:0003968">
    <property type="term" value="F:RNA-directed RNA polymerase activity"/>
    <property type="evidence" value="ECO:0007669"/>
    <property type="project" value="UniProtKB-KW"/>
</dbReference>